<sequence length="950" mass="106624">MAQAQAQAQTPLMEQAKTQQMTQFHTPQLAVIVDPDCRAIVLHVYWKRIKVVPLDDKGQPQDPFTLKLKDVHELDVMDIKFLYGCKNPTIAVLLSPANIFIHKNEFGPDRYCCVRAYELSLEDTNFLEVRWTHDIGVTEADLLIPVPTPLGGVLVIGSKQIVYCGLSISISTNVKPRIKRFYQYRRGGFAFDDQKGIWSDHFHLAHRMVGVDVGVGGWRYLLSDHVGRLRSLVITSENEKATGLEIQLLRETFIASTISYIGNGLIYAGSRYGDSQLVKLNLQPDTASLSLEEVYMNLGPIGDFCVAHYERGRQGQVKVVTCSGTNQAGSLRIVSKKTQINELASANVEPIKGVWSLRLGTDDHHLVVSFVDETVILAMSVKEGDGQDTVMLVNTNIEDFCYEEPTLFCHDAINDQFVQVTSESVRLVSLTSRKLVHEWRPPSNYYINVATANATQVLLAASGNHLYYLEIGDGILLEKNSAVLQREISCLHIRPIGDIAAVGTWMDVCVNILSLPDLNLITKKYFDPKSIRPCSVLFCALEEICYLFCAVEDGHLFHFELDTSNKLQLTHMKEVSLGTQRLSLEAFSVKDRRHVFVACDSPRVIYSSNKKLVYSSVNREEVGHVCPFSSSDFPDDQTFQTLHSYGLADGEFGGSIVSCSFAGDPEEYYCVGTNTGHLIVFEVNGGRLEPTDRKRHSSYGINNLNAYKGGLFVTTFGKLLLMKWNISADGTRNLSIQSEYELPDHDPALQPDPALQIHGDIIMVYSKVSDLIMYQLEEGAIKEVARYNERMRSAFIVDDIYLGATSDCRLLTINGQKVGRECESHTDDYVNRFRQGSFVLQSGVDEPPTIIYGTERGAIGMIASLPKDQFTFMEMLQKSMRKVVKGIGGFSHEQWRNNPKKHIASDGFLDGDLLKSFLGLDIKKMTEISEMMKFPVEELRKRVEDLQRLY</sequence>
<dbReference type="Pfam" id="PF23726">
    <property type="entry name" value="Beta-prop_RSE1_2nd"/>
    <property type="match status" value="1"/>
</dbReference>
<dbReference type="SUPFAM" id="SSF50978">
    <property type="entry name" value="WD40 repeat-like"/>
    <property type="match status" value="1"/>
</dbReference>
<dbReference type="GO" id="GO:0005634">
    <property type="term" value="C:nucleus"/>
    <property type="evidence" value="ECO:0007669"/>
    <property type="project" value="UniProtKB-SubCell"/>
</dbReference>
<dbReference type="InterPro" id="IPR015943">
    <property type="entry name" value="WD40/YVTN_repeat-like_dom_sf"/>
</dbReference>
<evidence type="ECO:0000313" key="7">
    <source>
        <dbReference type="Proteomes" id="UP001157418"/>
    </source>
</evidence>
<dbReference type="Pfam" id="PF10433">
    <property type="entry name" value="Beta-prop_RSE1_1st"/>
    <property type="match status" value="1"/>
</dbReference>
<dbReference type="InterPro" id="IPR004871">
    <property type="entry name" value="RSE1/DDB1/CPSF1_C"/>
</dbReference>
<protein>
    <recommendedName>
        <fullName evidence="8">DNA damage-binding protein 1</fullName>
    </recommendedName>
</protein>
<evidence type="ECO:0000259" key="5">
    <source>
        <dbReference type="Pfam" id="PF23726"/>
    </source>
</evidence>
<dbReference type="AlphaFoldDB" id="A0AAU9LY92"/>
<evidence type="ECO:0000256" key="1">
    <source>
        <dbReference type="ARBA" id="ARBA00004123"/>
    </source>
</evidence>
<dbReference type="SUPFAM" id="SSF101908">
    <property type="entry name" value="Putative isomerase YbhE"/>
    <property type="match status" value="1"/>
</dbReference>
<proteinExistence type="predicted"/>
<feature type="domain" description="RSE1/DDB1/CPSF1 first beta-propeller" evidence="4">
    <location>
        <begin position="23"/>
        <end position="286"/>
    </location>
</feature>
<dbReference type="InterPro" id="IPR050358">
    <property type="entry name" value="RSE1/DDB1/CFT1"/>
</dbReference>
<evidence type="ECO:0000259" key="4">
    <source>
        <dbReference type="Pfam" id="PF10433"/>
    </source>
</evidence>
<dbReference type="Pfam" id="PF03178">
    <property type="entry name" value="CPSF_A"/>
    <property type="match status" value="1"/>
</dbReference>
<dbReference type="InterPro" id="IPR058543">
    <property type="entry name" value="Beta-prop_RSE1/DDB1/CPSF1_2nd"/>
</dbReference>
<name>A0AAU9LY92_9ASTR</name>
<comment type="caution">
    <text evidence="6">The sequence shown here is derived from an EMBL/GenBank/DDBJ whole genome shotgun (WGS) entry which is preliminary data.</text>
</comment>
<dbReference type="PANTHER" id="PTHR10644">
    <property type="entry name" value="DNA REPAIR/RNA PROCESSING CPSF FAMILY"/>
    <property type="match status" value="1"/>
</dbReference>
<dbReference type="Proteomes" id="UP001157418">
    <property type="component" value="Unassembled WGS sequence"/>
</dbReference>
<comment type="subcellular location">
    <subcellularLocation>
        <location evidence="1">Nucleus</location>
    </subcellularLocation>
</comment>
<keyword evidence="2" id="KW-0539">Nucleus</keyword>
<reference evidence="6 7" key="1">
    <citation type="submission" date="2022-01" db="EMBL/GenBank/DDBJ databases">
        <authorList>
            <person name="Xiong W."/>
            <person name="Schranz E."/>
        </authorList>
    </citation>
    <scope>NUCLEOTIDE SEQUENCE [LARGE SCALE GENOMIC DNA]</scope>
</reference>
<dbReference type="Gene3D" id="1.10.150.910">
    <property type="match status" value="1"/>
</dbReference>
<keyword evidence="7" id="KW-1185">Reference proteome</keyword>
<feature type="domain" description="RSE1/DDB1/CPSF1 second beta-propeller" evidence="5">
    <location>
        <begin position="341"/>
        <end position="635"/>
    </location>
</feature>
<organism evidence="6 7">
    <name type="scientific">Lactuca virosa</name>
    <dbReference type="NCBI Taxonomy" id="75947"/>
    <lineage>
        <taxon>Eukaryota</taxon>
        <taxon>Viridiplantae</taxon>
        <taxon>Streptophyta</taxon>
        <taxon>Embryophyta</taxon>
        <taxon>Tracheophyta</taxon>
        <taxon>Spermatophyta</taxon>
        <taxon>Magnoliopsida</taxon>
        <taxon>eudicotyledons</taxon>
        <taxon>Gunneridae</taxon>
        <taxon>Pentapetalae</taxon>
        <taxon>asterids</taxon>
        <taxon>campanulids</taxon>
        <taxon>Asterales</taxon>
        <taxon>Asteraceae</taxon>
        <taxon>Cichorioideae</taxon>
        <taxon>Cichorieae</taxon>
        <taxon>Lactucinae</taxon>
        <taxon>Lactuca</taxon>
    </lineage>
</organism>
<accession>A0AAU9LY92</accession>
<evidence type="ECO:0000259" key="3">
    <source>
        <dbReference type="Pfam" id="PF03178"/>
    </source>
</evidence>
<gene>
    <name evidence="6" type="ORF">LVIROSA_LOCUS8016</name>
</gene>
<evidence type="ECO:0008006" key="8">
    <source>
        <dbReference type="Google" id="ProtNLM"/>
    </source>
</evidence>
<feature type="domain" description="RSE1/DDB1/CPSF1 C-terminal" evidence="3">
    <location>
        <begin position="813"/>
        <end position="918"/>
    </location>
</feature>
<dbReference type="GO" id="GO:0003676">
    <property type="term" value="F:nucleic acid binding"/>
    <property type="evidence" value="ECO:0007669"/>
    <property type="project" value="InterPro"/>
</dbReference>
<evidence type="ECO:0000313" key="6">
    <source>
        <dbReference type="EMBL" id="CAH1420564.1"/>
    </source>
</evidence>
<dbReference type="InterPro" id="IPR036322">
    <property type="entry name" value="WD40_repeat_dom_sf"/>
</dbReference>
<dbReference type="EMBL" id="CAKMRJ010001112">
    <property type="protein sequence ID" value="CAH1420564.1"/>
    <property type="molecule type" value="Genomic_DNA"/>
</dbReference>
<dbReference type="InterPro" id="IPR018846">
    <property type="entry name" value="Beta-prop_RSE1/DDB1/CPSF1_1st"/>
</dbReference>
<evidence type="ECO:0000256" key="2">
    <source>
        <dbReference type="ARBA" id="ARBA00023242"/>
    </source>
</evidence>
<dbReference type="Gene3D" id="2.130.10.10">
    <property type="entry name" value="YVTN repeat-like/Quinoprotein amine dehydrogenase"/>
    <property type="match status" value="4"/>
</dbReference>